<sequence>MLFQSARSHLYELIQKVTPGNFEMLALQVFRFQARFNPLYARYLDLLHIDVPSIERLENIPCLPIQLFKQYEIKTGEWPAEQVFSSSGTTGLQTSTHAVRSLEDYTHNARLGFETFYGTLNDYCFLALLPAYLERGGSSLVYMAEQFVHLSKYPQSGFYLYDHDALRQTLAECAAKKIPTVLIGVSFALWDLAEEGGVDFPELIVMETGGMKGRRRELTRVELHDILCKGLKVKQIHSEYGMTELLSQAYSQGEGLFRPAPTMRVWAREVTDPFQVMGYERSGALNVIDLANLDTIAFISTDDLGKVYADGTFEVLGRLDAGDVRGCNLLVS</sequence>
<gene>
    <name evidence="1" type="ordered locus">Halhy_6341</name>
</gene>
<reference evidence="1 2" key="1">
    <citation type="journal article" date="2011" name="Stand. Genomic Sci.">
        <title>Complete genome sequence of Haliscomenobacter hydrossis type strain (O).</title>
        <authorList>
            <consortium name="US DOE Joint Genome Institute (JGI-PGF)"/>
            <person name="Daligault H."/>
            <person name="Lapidus A."/>
            <person name="Zeytun A."/>
            <person name="Nolan M."/>
            <person name="Lucas S."/>
            <person name="Del Rio T.G."/>
            <person name="Tice H."/>
            <person name="Cheng J.F."/>
            <person name="Tapia R."/>
            <person name="Han C."/>
            <person name="Goodwin L."/>
            <person name="Pitluck S."/>
            <person name="Liolios K."/>
            <person name="Pagani I."/>
            <person name="Ivanova N."/>
            <person name="Huntemann M."/>
            <person name="Mavromatis K."/>
            <person name="Mikhailova N."/>
            <person name="Pati A."/>
            <person name="Chen A."/>
            <person name="Palaniappan K."/>
            <person name="Land M."/>
            <person name="Hauser L."/>
            <person name="Brambilla E.M."/>
            <person name="Rohde M."/>
            <person name="Verbarg S."/>
            <person name="Goker M."/>
            <person name="Bristow J."/>
            <person name="Eisen J.A."/>
            <person name="Markowitz V."/>
            <person name="Hugenholtz P."/>
            <person name="Kyrpides N.C."/>
            <person name="Klenk H.P."/>
            <person name="Woyke T."/>
        </authorList>
    </citation>
    <scope>NUCLEOTIDE SEQUENCE [LARGE SCALE GENOMIC DNA]</scope>
    <source>
        <strain evidence="2">ATCC 27775 / DSM 1100 / LMG 10767 / O</strain>
    </source>
</reference>
<dbReference type="HOGENOM" id="CLU_043257_0_0_10"/>
<dbReference type="eggNOG" id="COG0318">
    <property type="taxonomic scope" value="Bacteria"/>
</dbReference>
<name>F4L7I0_HALH1</name>
<dbReference type="Proteomes" id="UP000008461">
    <property type="component" value="Chromosome"/>
</dbReference>
<dbReference type="STRING" id="760192.Halhy_6341"/>
<keyword evidence="2" id="KW-1185">Reference proteome</keyword>
<evidence type="ECO:0000313" key="1">
    <source>
        <dbReference type="EMBL" id="AEE54160.1"/>
    </source>
</evidence>
<accession>F4L7I0</accession>
<proteinExistence type="predicted"/>
<dbReference type="AlphaFoldDB" id="F4L7I0"/>
<organism evidence="1 2">
    <name type="scientific">Haliscomenobacter hydrossis (strain ATCC 27775 / DSM 1100 / LMG 10767 / O)</name>
    <dbReference type="NCBI Taxonomy" id="760192"/>
    <lineage>
        <taxon>Bacteria</taxon>
        <taxon>Pseudomonadati</taxon>
        <taxon>Bacteroidota</taxon>
        <taxon>Saprospiria</taxon>
        <taxon>Saprospirales</taxon>
        <taxon>Haliscomenobacteraceae</taxon>
        <taxon>Haliscomenobacter</taxon>
    </lineage>
</organism>
<dbReference type="Gene3D" id="3.40.50.12780">
    <property type="entry name" value="N-terminal domain of ligase-like"/>
    <property type="match status" value="1"/>
</dbReference>
<evidence type="ECO:0000313" key="2">
    <source>
        <dbReference type="Proteomes" id="UP000008461"/>
    </source>
</evidence>
<reference key="2">
    <citation type="submission" date="2011-04" db="EMBL/GenBank/DDBJ databases">
        <title>Complete sequence of chromosome of Haliscomenobacter hydrossis DSM 1100.</title>
        <authorList>
            <consortium name="US DOE Joint Genome Institute (JGI-PGF)"/>
            <person name="Lucas S."/>
            <person name="Han J."/>
            <person name="Lapidus A."/>
            <person name="Bruce D."/>
            <person name="Goodwin L."/>
            <person name="Pitluck S."/>
            <person name="Peters L."/>
            <person name="Kyrpides N."/>
            <person name="Mavromatis K."/>
            <person name="Ivanova N."/>
            <person name="Ovchinnikova G."/>
            <person name="Pagani I."/>
            <person name="Daligault H."/>
            <person name="Detter J.C."/>
            <person name="Han C."/>
            <person name="Land M."/>
            <person name="Hauser L."/>
            <person name="Markowitz V."/>
            <person name="Cheng J.-F."/>
            <person name="Hugenholtz P."/>
            <person name="Woyke T."/>
            <person name="Wu D."/>
            <person name="Verbarg S."/>
            <person name="Frueling A."/>
            <person name="Brambilla E."/>
            <person name="Klenk H.-P."/>
            <person name="Eisen J.A."/>
        </authorList>
    </citation>
    <scope>NUCLEOTIDE SEQUENCE</scope>
    <source>
        <strain>DSM 1100</strain>
    </source>
</reference>
<dbReference type="OrthoDB" id="182577at2"/>
<dbReference type="SUPFAM" id="SSF56801">
    <property type="entry name" value="Acetyl-CoA synthetase-like"/>
    <property type="match status" value="1"/>
</dbReference>
<dbReference type="EMBL" id="CP002691">
    <property type="protein sequence ID" value="AEE54160.1"/>
    <property type="molecule type" value="Genomic_DNA"/>
</dbReference>
<dbReference type="KEGG" id="hhy:Halhy_6341"/>
<protein>
    <submittedName>
        <fullName evidence="1">Acyl-protein synthetase, LuxE</fullName>
    </submittedName>
</protein>
<dbReference type="InterPro" id="IPR042099">
    <property type="entry name" value="ANL_N_sf"/>
</dbReference>